<dbReference type="KEGG" id="lvn:BWR22_07570"/>
<evidence type="ECO:0000313" key="1">
    <source>
        <dbReference type="EMBL" id="APY00177.1"/>
    </source>
</evidence>
<dbReference type="Pfam" id="PF20050">
    <property type="entry name" value="DUF6452"/>
    <property type="match status" value="1"/>
</dbReference>
<proteinExistence type="predicted"/>
<dbReference type="InterPro" id="IPR045607">
    <property type="entry name" value="DUF6452"/>
</dbReference>
<accession>A0AAC9LMR2</accession>
<keyword evidence="2" id="KW-1185">Reference proteome</keyword>
<reference evidence="1 2" key="1">
    <citation type="submission" date="2017-01" db="EMBL/GenBank/DDBJ databases">
        <title>Complete genome of Lacinutrix venerupis DOK2-8 isolated from seawater in Dokdo.</title>
        <authorList>
            <person name="Chi W.-J."/>
            <person name="Kim J.H."/>
        </authorList>
    </citation>
    <scope>NUCLEOTIDE SEQUENCE [LARGE SCALE GENOMIC DNA]</scope>
    <source>
        <strain evidence="1 2">DOK2-8</strain>
    </source>
</reference>
<dbReference type="PROSITE" id="PS51257">
    <property type="entry name" value="PROKAR_LIPOPROTEIN"/>
    <property type="match status" value="1"/>
</dbReference>
<evidence type="ECO:0000313" key="2">
    <source>
        <dbReference type="Proteomes" id="UP000187506"/>
    </source>
</evidence>
<dbReference type="Proteomes" id="UP000187506">
    <property type="component" value="Chromosome"/>
</dbReference>
<dbReference type="EMBL" id="CP019352">
    <property type="protein sequence ID" value="APY00177.1"/>
    <property type="molecule type" value="Genomic_DNA"/>
</dbReference>
<gene>
    <name evidence="1" type="ORF">BWR22_07570</name>
</gene>
<dbReference type="RefSeq" id="WP_076733084.1">
    <property type="nucleotide sequence ID" value="NZ_CP019352.1"/>
</dbReference>
<dbReference type="AlphaFoldDB" id="A0AAC9LMR2"/>
<organism evidence="1 2">
    <name type="scientific">Lacinutrix venerupis</name>
    <dbReference type="NCBI Taxonomy" id="1486034"/>
    <lineage>
        <taxon>Bacteria</taxon>
        <taxon>Pseudomonadati</taxon>
        <taxon>Bacteroidota</taxon>
        <taxon>Flavobacteriia</taxon>
        <taxon>Flavobacteriales</taxon>
        <taxon>Flavobacteriaceae</taxon>
        <taxon>Lacinutrix</taxon>
    </lineage>
</organism>
<name>A0AAC9LMR2_9FLAO</name>
<protein>
    <submittedName>
        <fullName evidence="1">Uncharacterized protein</fullName>
    </submittedName>
</protein>
<sequence length="172" mass="20006">MKKITTILLLFLSLIFSCERDDLCPEDTPTTPKLFVEFRDNTLTDNAKNVALLRVEDFDDSERVLEGYNAVTASQMLLPLKTNTTETKYRVYRDYSIVNDEIEGNADVITITYETEEIYVSRACSYKTIYKNVVLTIEDPEPGEENWMQFAEPENENQTVINEDEIHYTIRH</sequence>